<dbReference type="Pfam" id="PF00011">
    <property type="entry name" value="HSP20"/>
    <property type="match status" value="1"/>
</dbReference>
<evidence type="ECO:0000256" key="7">
    <source>
        <dbReference type="SAM" id="Phobius"/>
    </source>
</evidence>
<feature type="region of interest" description="Disordered" evidence="6">
    <location>
        <begin position="108"/>
        <end position="230"/>
    </location>
</feature>
<keyword evidence="7" id="KW-0812">Transmembrane</keyword>
<protein>
    <recommendedName>
        <fullName evidence="8">SHSP domain-containing protein</fullName>
    </recommendedName>
</protein>
<dbReference type="Gene3D" id="2.60.40.790">
    <property type="match status" value="1"/>
</dbReference>
<organism evidence="9 10">
    <name type="scientific">Hevea brasiliensis</name>
    <name type="common">Para rubber tree</name>
    <name type="synonym">Siphonia brasiliensis</name>
    <dbReference type="NCBI Taxonomy" id="3981"/>
    <lineage>
        <taxon>Eukaryota</taxon>
        <taxon>Viridiplantae</taxon>
        <taxon>Streptophyta</taxon>
        <taxon>Embryophyta</taxon>
        <taxon>Tracheophyta</taxon>
        <taxon>Spermatophyta</taxon>
        <taxon>Magnoliopsida</taxon>
        <taxon>eudicotyledons</taxon>
        <taxon>Gunneridae</taxon>
        <taxon>Pentapetalae</taxon>
        <taxon>rosids</taxon>
        <taxon>fabids</taxon>
        <taxon>Malpighiales</taxon>
        <taxon>Euphorbiaceae</taxon>
        <taxon>Crotonoideae</taxon>
        <taxon>Micrandreae</taxon>
        <taxon>Hevea</taxon>
    </lineage>
</organism>
<evidence type="ECO:0000313" key="10">
    <source>
        <dbReference type="Proteomes" id="UP001174677"/>
    </source>
</evidence>
<dbReference type="PROSITE" id="PS01031">
    <property type="entry name" value="SHSP"/>
    <property type="match status" value="1"/>
</dbReference>
<dbReference type="InterPro" id="IPR008978">
    <property type="entry name" value="HSP20-like_chaperone"/>
</dbReference>
<keyword evidence="3" id="KW-0611">Plant defense</keyword>
<keyword evidence="7" id="KW-0472">Membrane</keyword>
<dbReference type="EMBL" id="JARPOI010000006">
    <property type="protein sequence ID" value="KAJ9178633.1"/>
    <property type="molecule type" value="Genomic_DNA"/>
</dbReference>
<dbReference type="PANTHER" id="PTHR43670">
    <property type="entry name" value="HEAT SHOCK PROTEIN 26"/>
    <property type="match status" value="1"/>
</dbReference>
<proteinExistence type="inferred from homology"/>
<reference evidence="9" key="1">
    <citation type="journal article" date="2023" name="Plant Biotechnol. J.">
        <title>Chromosome-level wild Hevea brasiliensis genome provides new tools for genomic-assisted breeding and valuable loci to elevate rubber yield.</title>
        <authorList>
            <person name="Cheng H."/>
            <person name="Song X."/>
            <person name="Hu Y."/>
            <person name="Wu T."/>
            <person name="Yang Q."/>
            <person name="An Z."/>
            <person name="Feng S."/>
            <person name="Deng Z."/>
            <person name="Wu W."/>
            <person name="Zeng X."/>
            <person name="Tu M."/>
            <person name="Wang X."/>
            <person name="Huang H."/>
        </authorList>
    </citation>
    <scope>NUCLEOTIDE SEQUENCE</scope>
    <source>
        <strain evidence="9">MT/VB/25A 57/8</strain>
    </source>
</reference>
<evidence type="ECO:0000256" key="6">
    <source>
        <dbReference type="SAM" id="MobiDB-lite"/>
    </source>
</evidence>
<sequence>MDSRQQKTTVAGRVYEDFEPSMDWVREPAIDTLRVYLPGFKKEQMKVQVTTSRNLRISGERPLGDGNKWSRFLKEIPIGSNYDPNGIGAKLEKGLLLIRHPKIVVTDNQPQEIIKPSTEAPKPPSQEAPKPPKPPHEKAQQAADPSKLKKQFSRKQPAPAETSEPLKPEKPTSEPEAKTGKADDGVGNGNIVSRQTIEKEKEMSKYEQKNTSNGMAADAGKQEKVDDFVQDKTDKNEVGKGIIRGSYYIFAKENFKQVFGDMVMEMKKSRNLKNCVLVVLFVVLGLAAFSYLRKSNN</sequence>
<accession>A0ABQ9MGX8</accession>
<evidence type="ECO:0000256" key="2">
    <source>
        <dbReference type="ARBA" id="ARBA00022475"/>
    </source>
</evidence>
<evidence type="ECO:0000259" key="8">
    <source>
        <dbReference type="PROSITE" id="PS01031"/>
    </source>
</evidence>
<feature type="domain" description="SHSP" evidence="8">
    <location>
        <begin position="13"/>
        <end position="119"/>
    </location>
</feature>
<dbReference type="CDD" id="cd06464">
    <property type="entry name" value="ACD_sHsps-like"/>
    <property type="match status" value="1"/>
</dbReference>
<keyword evidence="2" id="KW-1003">Cell membrane</keyword>
<evidence type="ECO:0000313" key="9">
    <source>
        <dbReference type="EMBL" id="KAJ9178633.1"/>
    </source>
</evidence>
<feature type="compositionally biased region" description="Basic and acidic residues" evidence="6">
    <location>
        <begin position="220"/>
        <end position="230"/>
    </location>
</feature>
<feature type="compositionally biased region" description="Pro residues" evidence="6">
    <location>
        <begin position="121"/>
        <end position="132"/>
    </location>
</feature>
<feature type="transmembrane region" description="Helical" evidence="7">
    <location>
        <begin position="274"/>
        <end position="292"/>
    </location>
</feature>
<feature type="compositionally biased region" description="Basic and acidic residues" evidence="6">
    <location>
        <begin position="164"/>
        <end position="184"/>
    </location>
</feature>
<evidence type="ECO:0000256" key="1">
    <source>
        <dbReference type="ARBA" id="ARBA00004162"/>
    </source>
</evidence>
<comment type="similarity">
    <text evidence="4 5">Belongs to the small heat shock protein (HSP20) family.</text>
</comment>
<name>A0ABQ9MGX8_HEVBR</name>
<keyword evidence="7" id="KW-1133">Transmembrane helix</keyword>
<keyword evidence="10" id="KW-1185">Reference proteome</keyword>
<evidence type="ECO:0000256" key="3">
    <source>
        <dbReference type="ARBA" id="ARBA00022821"/>
    </source>
</evidence>
<gene>
    <name evidence="9" type="ORF">P3X46_010501</name>
</gene>
<evidence type="ECO:0000256" key="4">
    <source>
        <dbReference type="PROSITE-ProRule" id="PRU00285"/>
    </source>
</evidence>
<dbReference type="Proteomes" id="UP001174677">
    <property type="component" value="Chromosome 6"/>
</dbReference>
<evidence type="ECO:0000256" key="5">
    <source>
        <dbReference type="RuleBase" id="RU003616"/>
    </source>
</evidence>
<dbReference type="InterPro" id="IPR002068">
    <property type="entry name" value="A-crystallin/Hsp20_dom"/>
</dbReference>
<comment type="caution">
    <text evidence="9">The sequence shown here is derived from an EMBL/GenBank/DDBJ whole genome shotgun (WGS) entry which is preliminary data.</text>
</comment>
<dbReference type="PANTHER" id="PTHR43670:SF73">
    <property type="entry name" value="INACTIVE PROTEIN RESTRICTED TEV MOVEMENT 2-LIKE"/>
    <property type="match status" value="1"/>
</dbReference>
<comment type="subcellular location">
    <subcellularLocation>
        <location evidence="1">Cell membrane</location>
        <topology evidence="1">Single-pass membrane protein</topology>
    </subcellularLocation>
</comment>
<feature type="compositionally biased region" description="Basic and acidic residues" evidence="6">
    <location>
        <begin position="196"/>
        <end position="208"/>
    </location>
</feature>
<dbReference type="SUPFAM" id="SSF49764">
    <property type="entry name" value="HSP20-like chaperones"/>
    <property type="match status" value="1"/>
</dbReference>